<evidence type="ECO:0000256" key="1">
    <source>
        <dbReference type="ARBA" id="ARBA00022490"/>
    </source>
</evidence>
<comment type="similarity">
    <text evidence="8">Belongs to the MobA family.</text>
</comment>
<evidence type="ECO:0000259" key="10">
    <source>
        <dbReference type="Pfam" id="PF12804"/>
    </source>
</evidence>
<keyword evidence="12" id="KW-1185">Reference proteome</keyword>
<reference evidence="12" key="1">
    <citation type="submission" date="2016-10" db="EMBL/GenBank/DDBJ databases">
        <authorList>
            <person name="Varghese N."/>
            <person name="Submissions S."/>
        </authorList>
    </citation>
    <scope>NUCLEOTIDE SEQUENCE [LARGE SCALE GENOMIC DNA]</scope>
    <source>
        <strain evidence="12">DSM 21632</strain>
    </source>
</reference>
<keyword evidence="6 8" id="KW-0342">GTP-binding</keyword>
<dbReference type="PANTHER" id="PTHR19136:SF81">
    <property type="entry name" value="MOLYBDENUM COFACTOR GUANYLYLTRANSFERASE"/>
    <property type="match status" value="1"/>
</dbReference>
<protein>
    <recommendedName>
        <fullName evidence="8">Probable molybdenum cofactor guanylyltransferase</fullName>
        <shortName evidence="8">MoCo guanylyltransferase</shortName>
        <ecNumber evidence="8">2.7.7.77</ecNumber>
    </recommendedName>
    <alternativeName>
        <fullName evidence="8">GTP:molybdopterin guanylyltransferase</fullName>
    </alternativeName>
    <alternativeName>
        <fullName evidence="8">Mo-MPT guanylyltransferase</fullName>
    </alternativeName>
    <alternativeName>
        <fullName evidence="8">Molybdopterin guanylyltransferase</fullName>
    </alternativeName>
    <alternativeName>
        <fullName evidence="8">Molybdopterin-guanine dinucleotide synthase</fullName>
        <shortName evidence="8">MGD synthase</shortName>
    </alternativeName>
</protein>
<dbReference type="Pfam" id="PF12804">
    <property type="entry name" value="NTP_transf_3"/>
    <property type="match status" value="1"/>
</dbReference>
<keyword evidence="2 8" id="KW-0808">Transferase</keyword>
<dbReference type="SUPFAM" id="SSF53448">
    <property type="entry name" value="Nucleotide-diphospho-sugar transferases"/>
    <property type="match status" value="1"/>
</dbReference>
<keyword evidence="1 8" id="KW-0963">Cytoplasm</keyword>
<evidence type="ECO:0000256" key="9">
    <source>
        <dbReference type="SAM" id="MobiDB-lite"/>
    </source>
</evidence>
<dbReference type="HAMAP" id="MF_00316">
    <property type="entry name" value="MobA"/>
    <property type="match status" value="1"/>
</dbReference>
<evidence type="ECO:0000256" key="3">
    <source>
        <dbReference type="ARBA" id="ARBA00022723"/>
    </source>
</evidence>
<feature type="binding site" evidence="8">
    <location>
        <begin position="8"/>
        <end position="10"/>
    </location>
    <ligand>
        <name>GTP</name>
        <dbReference type="ChEBI" id="CHEBI:37565"/>
    </ligand>
</feature>
<keyword evidence="4 8" id="KW-0547">Nucleotide-binding</keyword>
<dbReference type="EMBL" id="FNDK01000013">
    <property type="protein sequence ID" value="SDH87042.1"/>
    <property type="molecule type" value="Genomic_DNA"/>
</dbReference>
<dbReference type="InterPro" id="IPR029044">
    <property type="entry name" value="Nucleotide-diphossugar_trans"/>
</dbReference>
<keyword evidence="11" id="KW-0548">Nucleotidyltransferase</keyword>
<evidence type="ECO:0000256" key="5">
    <source>
        <dbReference type="ARBA" id="ARBA00022842"/>
    </source>
</evidence>
<dbReference type="GO" id="GO:0005737">
    <property type="term" value="C:cytoplasm"/>
    <property type="evidence" value="ECO:0007669"/>
    <property type="project" value="UniProtKB-SubCell"/>
</dbReference>
<comment type="catalytic activity">
    <reaction evidence="8">
        <text>Mo-molybdopterin + GTP + H(+) = Mo-molybdopterin guanine dinucleotide + diphosphate</text>
        <dbReference type="Rhea" id="RHEA:34243"/>
        <dbReference type="ChEBI" id="CHEBI:15378"/>
        <dbReference type="ChEBI" id="CHEBI:33019"/>
        <dbReference type="ChEBI" id="CHEBI:37565"/>
        <dbReference type="ChEBI" id="CHEBI:71302"/>
        <dbReference type="ChEBI" id="CHEBI:71310"/>
        <dbReference type="EC" id="2.7.7.77"/>
    </reaction>
</comment>
<sequence>MKISGIVLAGGKSSRYGKPKMFERYKGKQLYEYSVDALLCNGIKPVYILTNENLVNHFHKKDIRLYVDPRKYEGPLAALYYGIKEIRSTWFFVLAADMPFVTAEFVHEWKVMAEKMDTEYEAVIPVANRKQPLAALYHKSSVPKMKEVLQEGHRSMYHLLKKLKVEEKPFEKKVFTNINRPSDWKSPVGESKRKQPFVLD</sequence>
<dbReference type="GO" id="GO:0061603">
    <property type="term" value="F:molybdenum cofactor guanylyltransferase activity"/>
    <property type="evidence" value="ECO:0007669"/>
    <property type="project" value="UniProtKB-EC"/>
</dbReference>
<dbReference type="GO" id="GO:0006777">
    <property type="term" value="P:Mo-molybdopterin cofactor biosynthetic process"/>
    <property type="evidence" value="ECO:0007669"/>
    <property type="project" value="UniProtKB-KW"/>
</dbReference>
<dbReference type="AlphaFoldDB" id="A0A1G8FY05"/>
<dbReference type="InterPro" id="IPR025877">
    <property type="entry name" value="MobA-like_NTP_Trfase"/>
</dbReference>
<evidence type="ECO:0000256" key="2">
    <source>
        <dbReference type="ARBA" id="ARBA00022679"/>
    </source>
</evidence>
<comment type="subcellular location">
    <subcellularLocation>
        <location evidence="8">Cytoplasm</location>
    </subcellularLocation>
</comment>
<dbReference type="GO" id="GO:0046872">
    <property type="term" value="F:metal ion binding"/>
    <property type="evidence" value="ECO:0007669"/>
    <property type="project" value="UniProtKB-KW"/>
</dbReference>
<gene>
    <name evidence="8" type="primary">mobA</name>
    <name evidence="11" type="ORF">SAMN05192534_11376</name>
</gene>
<dbReference type="Proteomes" id="UP000199163">
    <property type="component" value="Unassembled WGS sequence"/>
</dbReference>
<proteinExistence type="inferred from homology"/>
<keyword evidence="3 8" id="KW-0479">Metal-binding</keyword>
<feature type="region of interest" description="Disordered" evidence="9">
    <location>
        <begin position="179"/>
        <end position="200"/>
    </location>
</feature>
<dbReference type="RefSeq" id="WP_091273988.1">
    <property type="nucleotide sequence ID" value="NZ_FNDK01000013.1"/>
</dbReference>
<evidence type="ECO:0000313" key="12">
    <source>
        <dbReference type="Proteomes" id="UP000199163"/>
    </source>
</evidence>
<organism evidence="11 12">
    <name type="scientific">Alteribacillus persepolensis</name>
    <dbReference type="NCBI Taxonomy" id="568899"/>
    <lineage>
        <taxon>Bacteria</taxon>
        <taxon>Bacillati</taxon>
        <taxon>Bacillota</taxon>
        <taxon>Bacilli</taxon>
        <taxon>Bacillales</taxon>
        <taxon>Bacillaceae</taxon>
        <taxon>Alteribacillus</taxon>
    </lineage>
</organism>
<name>A0A1G8FY05_9BACI</name>
<dbReference type="GO" id="GO:0005525">
    <property type="term" value="F:GTP binding"/>
    <property type="evidence" value="ECO:0007669"/>
    <property type="project" value="UniProtKB-UniRule"/>
</dbReference>
<dbReference type="CDD" id="cd02503">
    <property type="entry name" value="MobA"/>
    <property type="match status" value="1"/>
</dbReference>
<evidence type="ECO:0000256" key="6">
    <source>
        <dbReference type="ARBA" id="ARBA00023134"/>
    </source>
</evidence>
<comment type="domain">
    <text evidence="8">The N-terminal domain determines nucleotide recognition and specific binding, while the C-terminal domain determines the specific binding to the target protein.</text>
</comment>
<comment type="function">
    <text evidence="8">Transfers a GMP moiety from GTP to Mo-molybdopterin (Mo-MPT) cofactor (Moco or molybdenum cofactor) to form Mo-molybdopterin guanine dinucleotide (Mo-MGD) cofactor.</text>
</comment>
<dbReference type="OrthoDB" id="9788394at2"/>
<feature type="binding site" evidence="8">
    <location>
        <position position="97"/>
    </location>
    <ligand>
        <name>Mg(2+)</name>
        <dbReference type="ChEBI" id="CHEBI:18420"/>
    </ligand>
</feature>
<comment type="cofactor">
    <cofactor evidence="8">
        <name>Mg(2+)</name>
        <dbReference type="ChEBI" id="CHEBI:18420"/>
    </cofactor>
</comment>
<feature type="binding site" evidence="8">
    <location>
        <position position="68"/>
    </location>
    <ligand>
        <name>GTP</name>
        <dbReference type="ChEBI" id="CHEBI:37565"/>
    </ligand>
</feature>
<accession>A0A1G8FY05</accession>
<comment type="caution">
    <text evidence="8">Lacks conserved residue(s) required for the propagation of feature annotation.</text>
</comment>
<keyword evidence="5 8" id="KW-0460">Magnesium</keyword>
<feature type="binding site" evidence="8">
    <location>
        <position position="20"/>
    </location>
    <ligand>
        <name>GTP</name>
        <dbReference type="ChEBI" id="CHEBI:37565"/>
    </ligand>
</feature>
<evidence type="ECO:0000256" key="4">
    <source>
        <dbReference type="ARBA" id="ARBA00022741"/>
    </source>
</evidence>
<dbReference type="Gene3D" id="3.90.550.10">
    <property type="entry name" value="Spore Coat Polysaccharide Biosynthesis Protein SpsA, Chain A"/>
    <property type="match status" value="1"/>
</dbReference>
<evidence type="ECO:0000256" key="7">
    <source>
        <dbReference type="ARBA" id="ARBA00023150"/>
    </source>
</evidence>
<evidence type="ECO:0000313" key="11">
    <source>
        <dbReference type="EMBL" id="SDH87042.1"/>
    </source>
</evidence>
<dbReference type="STRING" id="568899.SAMN05192534_11376"/>
<dbReference type="PANTHER" id="PTHR19136">
    <property type="entry name" value="MOLYBDENUM COFACTOR GUANYLYLTRANSFERASE"/>
    <property type="match status" value="1"/>
</dbReference>
<feature type="binding site" evidence="8">
    <location>
        <position position="97"/>
    </location>
    <ligand>
        <name>GTP</name>
        <dbReference type="ChEBI" id="CHEBI:37565"/>
    </ligand>
</feature>
<evidence type="ECO:0000256" key="8">
    <source>
        <dbReference type="HAMAP-Rule" id="MF_00316"/>
    </source>
</evidence>
<dbReference type="InterPro" id="IPR013482">
    <property type="entry name" value="Molybde_CF_guanTrfase"/>
</dbReference>
<dbReference type="EC" id="2.7.7.77" evidence="8"/>
<feature type="domain" description="MobA-like NTP transferase" evidence="10">
    <location>
        <begin position="5"/>
        <end position="158"/>
    </location>
</feature>
<keyword evidence="7 8" id="KW-0501">Molybdenum cofactor biosynthesis</keyword>